<sequence>MNCLNFSISLADIIQLLRSLLTMPLSSLFLVRISNDASSLITAASNNSLSKDNRLSNLFFLYVKVKPTNAKTAEDKAMNADIVEIIFPSLKKLCIENPRKS</sequence>
<name>A0A330LLT9_9GAMM</name>
<dbReference type="Proteomes" id="UP000250163">
    <property type="component" value="Chromosome MORIYA"/>
</dbReference>
<dbReference type="KEGG" id="mya:MORIYA_1131"/>
<accession>A0A330LLT9</accession>
<keyword evidence="2" id="KW-1185">Reference proteome</keyword>
<protein>
    <submittedName>
        <fullName evidence="1">Uncharacterized protein</fullName>
    </submittedName>
</protein>
<dbReference type="AlphaFoldDB" id="A0A330LLT9"/>
<organism evidence="1 2">
    <name type="scientific">Moritella yayanosii</name>
    <dbReference type="NCBI Taxonomy" id="69539"/>
    <lineage>
        <taxon>Bacteria</taxon>
        <taxon>Pseudomonadati</taxon>
        <taxon>Pseudomonadota</taxon>
        <taxon>Gammaproteobacteria</taxon>
        <taxon>Alteromonadales</taxon>
        <taxon>Moritellaceae</taxon>
        <taxon>Moritella</taxon>
    </lineage>
</organism>
<reference evidence="2" key="1">
    <citation type="submission" date="2018-05" db="EMBL/GenBank/DDBJ databases">
        <authorList>
            <person name="Cea G.-C."/>
            <person name="William W."/>
        </authorList>
    </citation>
    <scope>NUCLEOTIDE SEQUENCE [LARGE SCALE GENOMIC DNA]</scope>
    <source>
        <strain evidence="2">DB21MT 5</strain>
    </source>
</reference>
<dbReference type="EMBL" id="LS483250">
    <property type="protein sequence ID" value="SQD77609.1"/>
    <property type="molecule type" value="Genomic_DNA"/>
</dbReference>
<proteinExistence type="predicted"/>
<gene>
    <name evidence="1" type="ORF">MORIYA_1131</name>
</gene>
<evidence type="ECO:0000313" key="1">
    <source>
        <dbReference type="EMBL" id="SQD77609.1"/>
    </source>
</evidence>
<evidence type="ECO:0000313" key="2">
    <source>
        <dbReference type="Proteomes" id="UP000250163"/>
    </source>
</evidence>